<dbReference type="PANTHER" id="PTHR10194:SF151">
    <property type="entry name" value="NEUROFIBROMIN-A"/>
    <property type="match status" value="1"/>
</dbReference>
<dbReference type="AlphaFoldDB" id="B0E791"/>
<dbReference type="eggNOG" id="ENOG502TEUE">
    <property type="taxonomic scope" value="Eukaryota"/>
</dbReference>
<dbReference type="GeneID" id="5879153"/>
<evidence type="ECO:0000256" key="1">
    <source>
        <dbReference type="ARBA" id="ARBA00022468"/>
    </source>
</evidence>
<feature type="domain" description="Ras-GAP" evidence="3">
    <location>
        <begin position="99"/>
        <end position="288"/>
    </location>
</feature>
<proteinExistence type="predicted"/>
<dbReference type="InterPro" id="IPR008936">
    <property type="entry name" value="Rho_GTPase_activation_prot"/>
</dbReference>
<evidence type="ECO:0000259" key="3">
    <source>
        <dbReference type="PROSITE" id="PS50018"/>
    </source>
</evidence>
<dbReference type="KEGG" id="edi:EDI_319780"/>
<evidence type="ECO:0000313" key="5">
    <source>
        <dbReference type="Proteomes" id="UP000008076"/>
    </source>
</evidence>
<dbReference type="VEuPathDB" id="AmoebaDB:EDI_319780"/>
<evidence type="ECO:0000256" key="2">
    <source>
        <dbReference type="SAM" id="MobiDB-lite"/>
    </source>
</evidence>
<feature type="region of interest" description="Disordered" evidence="2">
    <location>
        <begin position="38"/>
        <end position="62"/>
    </location>
</feature>
<dbReference type="Proteomes" id="UP000008076">
    <property type="component" value="Unassembled WGS sequence"/>
</dbReference>
<dbReference type="GO" id="GO:0005096">
    <property type="term" value="F:GTPase activator activity"/>
    <property type="evidence" value="ECO:0007669"/>
    <property type="project" value="UniProtKB-KW"/>
</dbReference>
<dbReference type="InterPro" id="IPR001936">
    <property type="entry name" value="RasGAP_dom"/>
</dbReference>
<dbReference type="PROSITE" id="PS50018">
    <property type="entry name" value="RAS_GTPASE_ACTIV_2"/>
    <property type="match status" value="1"/>
</dbReference>
<name>B0E791_ENTDS</name>
<dbReference type="Gene3D" id="1.10.506.10">
    <property type="entry name" value="GTPase Activation - p120gap, domain 1"/>
    <property type="match status" value="1"/>
</dbReference>
<evidence type="ECO:0000313" key="4">
    <source>
        <dbReference type="EMBL" id="EDR29601.1"/>
    </source>
</evidence>
<keyword evidence="1" id="KW-0343">GTPase activation</keyword>
<protein>
    <recommendedName>
        <fullName evidence="3">Ras-GAP domain-containing protein</fullName>
    </recommendedName>
</protein>
<reference evidence="5" key="1">
    <citation type="submission" date="2007-12" db="EMBL/GenBank/DDBJ databases">
        <title>Annotation of Entamoeba dispar SAW760.</title>
        <authorList>
            <person name="Lorenzi H."/>
            <person name="Inman J."/>
            <person name="Schobel S."/>
            <person name="Amedeo P."/>
            <person name="Caler E."/>
        </authorList>
    </citation>
    <scope>NUCLEOTIDE SEQUENCE [LARGE SCALE GENOMIC DNA]</scope>
    <source>
        <strain evidence="5">ATCC PRA-260 / SAW760</strain>
    </source>
</reference>
<dbReference type="SUPFAM" id="SSF48350">
    <property type="entry name" value="GTPase activation domain, GAP"/>
    <property type="match status" value="1"/>
</dbReference>
<keyword evidence="5" id="KW-1185">Reference proteome</keyword>
<dbReference type="EMBL" id="DS547954">
    <property type="protein sequence ID" value="EDR29601.1"/>
    <property type="molecule type" value="Genomic_DNA"/>
</dbReference>
<feature type="compositionally biased region" description="Polar residues" evidence="2">
    <location>
        <begin position="49"/>
        <end position="62"/>
    </location>
</feature>
<accession>B0E791</accession>
<dbReference type="RefSeq" id="XP_001734250.1">
    <property type="nucleotide sequence ID" value="XM_001734198.1"/>
</dbReference>
<dbReference type="InterPro" id="IPR039360">
    <property type="entry name" value="Ras_GTPase"/>
</dbReference>
<sequence>MNSTVLALQLSTPPIVISERQSPPLAVHQSLQGMNEAIESSSSLSGSGTVSPALSPRIQTTKKGAERNEQLYQLQSMLLTPPSFLLQAYIKALLKKEINDSSHFDMLFHYFKCRKQIPRLLHQMAELEIEWTKKCNPLFRGNTAFTKAYSLYLKESCGIVIESITNKFNKVIQRVQTDQSLLNEVEQESAVSTYCRLLKEALSNIPKDLFYILNGIYELTKLKRNEEEARKAINTLLFMRFLYTPLIQSPSLFKKIQTIISSIVLNKEVKITDKNIEGIDEIIKSIIKGYYVPSTSLISSSEEELETTGKEMMKILQLNKKKIIKKYLGDDRDLNFIIQTNSKKQIHSENIITHFMK</sequence>
<dbReference type="OMA" id="INDSSHF"/>
<organism evidence="5">
    <name type="scientific">Entamoeba dispar (strain ATCC PRA-260 / SAW760)</name>
    <dbReference type="NCBI Taxonomy" id="370354"/>
    <lineage>
        <taxon>Eukaryota</taxon>
        <taxon>Amoebozoa</taxon>
        <taxon>Evosea</taxon>
        <taxon>Archamoebae</taxon>
        <taxon>Mastigamoebida</taxon>
        <taxon>Entamoebidae</taxon>
        <taxon>Entamoeba</taxon>
    </lineage>
</organism>
<dbReference type="PANTHER" id="PTHR10194">
    <property type="entry name" value="RAS GTPASE-ACTIVATING PROTEINS"/>
    <property type="match status" value="1"/>
</dbReference>
<dbReference type="OrthoDB" id="10331458at2759"/>
<gene>
    <name evidence="4" type="ORF">EDI_319780</name>
</gene>